<accession>A0A7G9R005</accession>
<dbReference type="RefSeq" id="WP_166104825.1">
    <property type="nucleotide sequence ID" value="NZ_BMMY01000010.1"/>
</dbReference>
<keyword evidence="2" id="KW-1185">Reference proteome</keyword>
<evidence type="ECO:0000313" key="1">
    <source>
        <dbReference type="EMBL" id="QNN48930.1"/>
    </source>
</evidence>
<proteinExistence type="predicted"/>
<evidence type="ECO:0000313" key="2">
    <source>
        <dbReference type="Proteomes" id="UP000515976"/>
    </source>
</evidence>
<protein>
    <recommendedName>
        <fullName evidence="3">HicB family protein</fullName>
    </recommendedName>
</protein>
<sequence length="130" mass="14446">MMDTYSARVQREGSLWLIRVPEVDREAQARTLREVEAMARDLVAVVREVDPASFDLVVELDLPGEVQDHLHEAKRLRASAAEAISAAARESRAAARSLASRNIPLRDIRLALGSHQRAAQLLNDEQPSAR</sequence>
<dbReference type="KEGG" id="pei:H9L10_11715"/>
<dbReference type="EMBL" id="CP060712">
    <property type="protein sequence ID" value="QNN48930.1"/>
    <property type="molecule type" value="Genomic_DNA"/>
</dbReference>
<evidence type="ECO:0008006" key="3">
    <source>
        <dbReference type="Google" id="ProtNLM"/>
    </source>
</evidence>
<reference evidence="1 2" key="1">
    <citation type="submission" date="2020-08" db="EMBL/GenBank/DDBJ databases">
        <title>Genome sequence of Phycicoccus endophyticus JCM 31784T.</title>
        <authorList>
            <person name="Hyun D.-W."/>
            <person name="Bae J.-W."/>
        </authorList>
    </citation>
    <scope>NUCLEOTIDE SEQUENCE [LARGE SCALE GENOMIC DNA]</scope>
    <source>
        <strain evidence="1 2">JCM 31784</strain>
    </source>
</reference>
<gene>
    <name evidence="1" type="ORF">H9L10_11715</name>
</gene>
<name>A0A7G9R005_9MICO</name>
<dbReference type="Proteomes" id="UP000515976">
    <property type="component" value="Chromosome"/>
</dbReference>
<dbReference type="AlphaFoldDB" id="A0A7G9R005"/>
<organism evidence="1 2">
    <name type="scientific">Phycicoccus endophyticus</name>
    <dbReference type="NCBI Taxonomy" id="1690220"/>
    <lineage>
        <taxon>Bacteria</taxon>
        <taxon>Bacillati</taxon>
        <taxon>Actinomycetota</taxon>
        <taxon>Actinomycetes</taxon>
        <taxon>Micrococcales</taxon>
        <taxon>Intrasporangiaceae</taxon>
        <taxon>Phycicoccus</taxon>
    </lineage>
</organism>